<dbReference type="AlphaFoldDB" id="W9IXL0"/>
<reference evidence="4 5" key="1">
    <citation type="submission" date="2011-06" db="EMBL/GenBank/DDBJ databases">
        <title>The Genome Sequence of Fusarium oxysporum FOSC 3-a.</title>
        <authorList>
            <consortium name="The Broad Institute Genome Sequencing Platform"/>
            <person name="Ma L.-J."/>
            <person name="Gale L.R."/>
            <person name="Schwartz D.C."/>
            <person name="Zhou S."/>
            <person name="Corby-Kistler H."/>
            <person name="Young S.K."/>
            <person name="Zeng Q."/>
            <person name="Gargeya S."/>
            <person name="Fitzgerald M."/>
            <person name="Haas B."/>
            <person name="Abouelleil A."/>
            <person name="Alvarado L."/>
            <person name="Arachchi H.M."/>
            <person name="Berlin A."/>
            <person name="Brown A."/>
            <person name="Chapman S.B."/>
            <person name="Chen Z."/>
            <person name="Dunbar C."/>
            <person name="Freedman E."/>
            <person name="Gearin G."/>
            <person name="Gellesch M."/>
            <person name="Goldberg J."/>
            <person name="Griggs A."/>
            <person name="Gujja S."/>
            <person name="Heiman D."/>
            <person name="Howarth C."/>
            <person name="Larson L."/>
            <person name="Lui A."/>
            <person name="MacDonald P.J.P."/>
            <person name="Mehta T."/>
            <person name="Montmayeur A."/>
            <person name="Murphy C."/>
            <person name="Neiman D."/>
            <person name="Pearson M."/>
            <person name="Priest M."/>
            <person name="Roberts A."/>
            <person name="Saif S."/>
            <person name="Shea T."/>
            <person name="Shenoy N."/>
            <person name="Sisk P."/>
            <person name="Stolte C."/>
            <person name="Sykes S."/>
            <person name="Wortman J."/>
            <person name="Nusbaum C."/>
            <person name="Birren B."/>
        </authorList>
    </citation>
    <scope>NUCLEOTIDE SEQUENCE [LARGE SCALE GENOMIC DNA]</scope>
    <source>
        <strain evidence="5">FOSC 3-a</strain>
    </source>
</reference>
<feature type="signal peptide" evidence="2">
    <location>
        <begin position="1"/>
        <end position="22"/>
    </location>
</feature>
<evidence type="ECO:0000313" key="5">
    <source>
        <dbReference type="Proteomes" id="UP000030753"/>
    </source>
</evidence>
<evidence type="ECO:0000256" key="2">
    <source>
        <dbReference type="SAM" id="SignalP"/>
    </source>
</evidence>
<feature type="region of interest" description="Disordered" evidence="1">
    <location>
        <begin position="451"/>
        <end position="496"/>
    </location>
</feature>
<name>W9IXL0_FUSOX</name>
<protein>
    <recommendedName>
        <fullName evidence="3">WSC domain-containing protein</fullName>
    </recommendedName>
</protein>
<organism evidence="4 5">
    <name type="scientific">Fusarium oxysporum NRRL 32931</name>
    <dbReference type="NCBI Taxonomy" id="660029"/>
    <lineage>
        <taxon>Eukaryota</taxon>
        <taxon>Fungi</taxon>
        <taxon>Dikarya</taxon>
        <taxon>Ascomycota</taxon>
        <taxon>Pezizomycotina</taxon>
        <taxon>Sordariomycetes</taxon>
        <taxon>Hypocreomycetidae</taxon>
        <taxon>Hypocreales</taxon>
        <taxon>Nectriaceae</taxon>
        <taxon>Fusarium</taxon>
        <taxon>Fusarium oxysporum species complex</taxon>
    </lineage>
</organism>
<dbReference type="NCBIfam" id="NF038133">
    <property type="entry name" value="choice_anch_L"/>
    <property type="match status" value="1"/>
</dbReference>
<dbReference type="Proteomes" id="UP000030753">
    <property type="component" value="Unassembled WGS sequence"/>
</dbReference>
<evidence type="ECO:0000259" key="3">
    <source>
        <dbReference type="Pfam" id="PF01822"/>
    </source>
</evidence>
<feature type="chain" id="PRO_5004925077" description="WSC domain-containing protein" evidence="2">
    <location>
        <begin position="23"/>
        <end position="893"/>
    </location>
</feature>
<feature type="domain" description="WSC" evidence="3">
    <location>
        <begin position="541"/>
        <end position="599"/>
    </location>
</feature>
<dbReference type="InterPro" id="IPR049804">
    <property type="entry name" value="Choice_anch_L"/>
</dbReference>
<sequence length="893" mass="92933">MRLQLSSIQVVASVVLLPVSQAFSIVTTNDANALASAIFGQGITILQASFSGATVSSGTFADGPFGIGSGGILTSGAAVGALPNGDHYVNNGAPGSDAYCNANTFNAAILTVDFFLNPTYSGVRVELILASEEEGGSADPIGIFVGGTQYALDPNGNKITATSPYLAQPVGITPPDSVTSYPGSSPPFWIDILTSGAQTMVIAICDQGDSEWDSALLINAEGCIDCDTDVRLAYVTTTTTLPPGEATFTSTTKASGTVSGTIGIGVTADETTTTTAEPTTNTTQDFTTTTEEPTATTQETTPTEASTEASSTFTSPEELPDTTTTTLVTSDATKESSTIAIESTSEIITTTSLDSSTQSTTGTETISTTDTETISTTDTETISTTDTETIRTSDALIDGTTTSSGYVKTPIASSAVSASTDEPTESLSSDISTQDTAGMLVLILDPVPKPDITTTAESLGDTTVQQTEPSTDLNPPSSPGFAERTSSSNTITSTAGGIPTPAASTIAAPSIMPANLPVIGIFRFFGCLGSPAGYPSFELIGEGPDMTTEECVRIGTGYAYIGIYLRSCYAADTLDSADAVATGRCDILCPGDPGLFCGGVVETSFKFHRGLSHREAPPGILLTLYAQIEAISSSLTTSDVPSAVDVKTDNSLLPTGNPTIPISLSSSTRSLVDSTITVEPSGTIIQSQGRRPIIPPFPTTISFNAGNFTRTEAVVITTITYTVVDPNNPSYLTVTELYTTLRSPPCRHCQYQQPQTVEMTTIKVDCNACGHYGENTIILDVPAGAVVVAPTGGHSVHETHQVQYHEPSPYRQKPRPDESDPHIWQKPRPQSTSPATRNELHDGEGGHNFVQPQTYQGGPTVTRSSHGQGEPAVVTKTEPRPTPARSGIYTNGA</sequence>
<feature type="compositionally biased region" description="Polar residues" evidence="1">
    <location>
        <begin position="484"/>
        <end position="495"/>
    </location>
</feature>
<gene>
    <name evidence="4" type="ORF">FOYG_02143</name>
</gene>
<feature type="region of interest" description="Disordered" evidence="1">
    <location>
        <begin position="351"/>
        <end position="386"/>
    </location>
</feature>
<dbReference type="OrthoDB" id="4850028at2759"/>
<evidence type="ECO:0000313" key="4">
    <source>
        <dbReference type="EMBL" id="EWY97281.1"/>
    </source>
</evidence>
<feature type="compositionally biased region" description="Basic and acidic residues" evidence="1">
    <location>
        <begin position="814"/>
        <end position="823"/>
    </location>
</feature>
<dbReference type="HOGENOM" id="CLU_014150_0_0_1"/>
<dbReference type="InterPro" id="IPR002889">
    <property type="entry name" value="WSC_carb-bd"/>
</dbReference>
<evidence type="ECO:0000256" key="1">
    <source>
        <dbReference type="SAM" id="MobiDB-lite"/>
    </source>
</evidence>
<proteinExistence type="predicted"/>
<keyword evidence="2" id="KW-0732">Signal</keyword>
<dbReference type="EMBL" id="JH717840">
    <property type="protein sequence ID" value="EWY97281.1"/>
    <property type="molecule type" value="Genomic_DNA"/>
</dbReference>
<feature type="region of interest" description="Disordered" evidence="1">
    <location>
        <begin position="271"/>
        <end position="323"/>
    </location>
</feature>
<dbReference type="Pfam" id="PF01822">
    <property type="entry name" value="WSC"/>
    <property type="match status" value="1"/>
</dbReference>
<accession>W9IXL0</accession>
<feature type="region of interest" description="Disordered" evidence="1">
    <location>
        <begin position="796"/>
        <end position="893"/>
    </location>
</feature>
<feature type="compositionally biased region" description="Polar residues" evidence="1">
    <location>
        <begin position="850"/>
        <end position="867"/>
    </location>
</feature>
<feature type="region of interest" description="Disordered" evidence="1">
    <location>
        <begin position="413"/>
        <end position="432"/>
    </location>
</feature>
<feature type="compositionally biased region" description="Polar residues" evidence="1">
    <location>
        <begin position="452"/>
        <end position="475"/>
    </location>
</feature>